<dbReference type="GO" id="GO:0035035">
    <property type="term" value="F:histone acetyltransferase binding"/>
    <property type="evidence" value="ECO:0007669"/>
    <property type="project" value="TreeGrafter"/>
</dbReference>
<feature type="region of interest" description="Disordered" evidence="1">
    <location>
        <begin position="118"/>
        <end position="149"/>
    </location>
</feature>
<dbReference type="InterPro" id="IPR026180">
    <property type="entry name" value="NSL1"/>
</dbReference>
<dbReference type="PANTHER" id="PTHR22443">
    <property type="entry name" value="NON-SPECIFIC LETHAL 1, ISOFORM M"/>
    <property type="match status" value="1"/>
</dbReference>
<evidence type="ECO:0000256" key="1">
    <source>
        <dbReference type="SAM" id="MobiDB-lite"/>
    </source>
</evidence>
<reference evidence="3" key="1">
    <citation type="submission" date="2025-08" db="UniProtKB">
        <authorList>
            <consortium name="Ensembl"/>
        </authorList>
    </citation>
    <scope>IDENTIFICATION</scope>
</reference>
<reference evidence="3" key="2">
    <citation type="submission" date="2025-09" db="UniProtKB">
        <authorList>
            <consortium name="Ensembl"/>
        </authorList>
    </citation>
    <scope>IDENTIFICATION</scope>
</reference>
<feature type="domain" description="PEHE" evidence="2">
    <location>
        <begin position="737"/>
        <end position="864"/>
    </location>
</feature>
<dbReference type="Gene3D" id="6.10.250.3170">
    <property type="match status" value="1"/>
</dbReference>
<feature type="compositionally biased region" description="Basic and acidic residues" evidence="1">
    <location>
        <begin position="806"/>
        <end position="819"/>
    </location>
</feature>
<feature type="region of interest" description="Disordered" evidence="1">
    <location>
        <begin position="797"/>
        <end position="819"/>
    </location>
</feature>
<organism evidence="3 4">
    <name type="scientific">Strix occidentalis caurina</name>
    <name type="common">northern spotted owl</name>
    <dbReference type="NCBI Taxonomy" id="311401"/>
    <lineage>
        <taxon>Eukaryota</taxon>
        <taxon>Metazoa</taxon>
        <taxon>Chordata</taxon>
        <taxon>Craniata</taxon>
        <taxon>Vertebrata</taxon>
        <taxon>Euteleostomi</taxon>
        <taxon>Archelosauria</taxon>
        <taxon>Archosauria</taxon>
        <taxon>Dinosauria</taxon>
        <taxon>Saurischia</taxon>
        <taxon>Theropoda</taxon>
        <taxon>Coelurosauria</taxon>
        <taxon>Aves</taxon>
        <taxon>Neognathae</taxon>
        <taxon>Neoaves</taxon>
        <taxon>Telluraves</taxon>
        <taxon>Strigiformes</taxon>
        <taxon>Strigidae</taxon>
        <taxon>Strix</taxon>
    </lineage>
</organism>
<evidence type="ECO:0000313" key="4">
    <source>
        <dbReference type="Proteomes" id="UP000694551"/>
    </source>
</evidence>
<name>A0A8D0EYW6_STROC</name>
<dbReference type="GO" id="GO:0044545">
    <property type="term" value="C:NSL complex"/>
    <property type="evidence" value="ECO:0007669"/>
    <property type="project" value="TreeGrafter"/>
</dbReference>
<feature type="region of interest" description="Disordered" evidence="1">
    <location>
        <begin position="1"/>
        <end position="21"/>
    </location>
</feature>
<protein>
    <submittedName>
        <fullName evidence="3">KAT8 regulatory NSL complex subunit 1 like</fullName>
    </submittedName>
</protein>
<feature type="compositionally biased region" description="Polar residues" evidence="1">
    <location>
        <begin position="118"/>
        <end position="132"/>
    </location>
</feature>
<evidence type="ECO:0000313" key="3">
    <source>
        <dbReference type="Ensembl" id="ENSSOCP00000007037.1"/>
    </source>
</evidence>
<dbReference type="InterPro" id="IPR029332">
    <property type="entry name" value="PEHE_dom"/>
</dbReference>
<dbReference type="SMART" id="SM01300">
    <property type="entry name" value="PEHE"/>
    <property type="match status" value="1"/>
</dbReference>
<dbReference type="PROSITE" id="PS52052">
    <property type="entry name" value="PEHE"/>
    <property type="match status" value="1"/>
</dbReference>
<evidence type="ECO:0000259" key="2">
    <source>
        <dbReference type="PROSITE" id="PS52052"/>
    </source>
</evidence>
<dbReference type="Ensembl" id="ENSSOCT00000007210.1">
    <property type="protein sequence ID" value="ENSSOCP00000007037.1"/>
    <property type="gene ID" value="ENSSOCG00000004763.1"/>
</dbReference>
<proteinExistence type="predicted"/>
<keyword evidence="4" id="KW-1185">Reference proteome</keyword>
<accession>A0A8D0EYW6</accession>
<dbReference type="AlphaFoldDB" id="A0A8D0EYW6"/>
<dbReference type="Pfam" id="PF15275">
    <property type="entry name" value="PEHE"/>
    <property type="match status" value="1"/>
</dbReference>
<sequence length="942" mass="106268">MTPALREAATKGHGIHLSPSLSSRAMESDTALCMENSRAVEEKIKEDSIAQITCSVLGFPTAEPSLRNDIFSVQRFGSPPSSKCYQSVLLMSTNSAFSNKTSKQMKAGEPNCSKMRNSLHNGADTSFGQISHSEPEEQVKGETFSETTSPNLAETQRLLDSNVTESSNAEEMQLLNGKWYKKNGFLGRALEVCAETIKGDLLHQILHGPSEGILSCTPEEVYARLLQCVTKQQMEISRAKRTQKRLQMLLAKHVIKHCDQQLKCFVKHQLQRMKVFHEPARFLSSSSLRCTEGWPENNTTTLESSSSTDVQNGVSVAPGEIRGFALSTGGLLSRVEKDLDSDATCSSSDEDGEEQTVRTTVEASYTSEWKWLADRARIGSRWTWLQAQISELEYKIQQLTDLHRQIRATKGMVILEEFPFPKDILKKQIQLTDQEALLNATGNSQAAIERQDSLPEHDFEMSPSSPTLLLRNIEKQSAQLSEIISSLIAPLNLSPASSSLASKTCRHRQLVNGISFSTSENNREVSSSRWLLDHQHIKKRRRDRTRLRSLSVANVSTSARTRPLHSFQKRKLYRMHGACYWNQQVGPRLSLQETKLSPAARVCCHLSDTDSIPFQFIFLLDIPLHIYFETLLRKDDIKGEPSNRQPPVCIFLLLFSVTGERNARFETFSFQHAEPESHSSFAAVTNVNVMSRPTHSTPSQHNSRRRLRSESSYDIDNIVIPMSLVAPSKLEKLQYKEILTPSWRVVEFQPLERSHTDEDEIEDLSDEVFSLRHTKYEERERARWSLWEQSHWPRRNSRQVSYSKNADGRHSQDSVQKDHQSSSCASLHCTAEPVPDMTLEAHSSVCSGIAQRCRESQEAKSGLWELRVFPLKDEEVEALLCQDQITNQTEMSSAAFPSDSLCTSCAPIGLPDNGHPPRKQSTDESEDCENICLGINNTRKQR</sequence>
<dbReference type="Proteomes" id="UP000694551">
    <property type="component" value="Unplaced"/>
</dbReference>
<dbReference type="PANTHER" id="PTHR22443:SF16">
    <property type="entry name" value="KAT8 REGULATORY NSL COMPLEX SUBUNIT 1-LIKE PROTEIN"/>
    <property type="match status" value="1"/>
</dbReference>